<evidence type="ECO:0000313" key="1">
    <source>
        <dbReference type="EMBL" id="AGB41604.1"/>
    </source>
</evidence>
<proteinExistence type="predicted"/>
<gene>
    <name evidence="1" type="ordered locus">Halha_1666</name>
</gene>
<organism evidence="1 2">
    <name type="scientific">Halobacteroides halobius (strain ATCC 35273 / DSM 5150 / MD-1)</name>
    <dbReference type="NCBI Taxonomy" id="748449"/>
    <lineage>
        <taxon>Bacteria</taxon>
        <taxon>Bacillati</taxon>
        <taxon>Bacillota</taxon>
        <taxon>Clostridia</taxon>
        <taxon>Halanaerobiales</taxon>
        <taxon>Halobacteroidaceae</taxon>
        <taxon>Halobacteroides</taxon>
    </lineage>
</organism>
<protein>
    <submittedName>
        <fullName evidence="1">Uncharacterized protein</fullName>
    </submittedName>
</protein>
<dbReference type="HOGENOM" id="CLU_2825141_0_0_9"/>
<dbReference type="OrthoDB" id="2088359at2"/>
<accession>L0KB46</accession>
<reference evidence="2" key="1">
    <citation type="submission" date="2012-02" db="EMBL/GenBank/DDBJ databases">
        <title>The complete genome of Halobacteroides halobius DSM 5150.</title>
        <authorList>
            <person name="Lucas S."/>
            <person name="Copeland A."/>
            <person name="Lapidus A."/>
            <person name="Glavina del Rio T."/>
            <person name="Dalin E."/>
            <person name="Tice H."/>
            <person name="Bruce D."/>
            <person name="Goodwin L."/>
            <person name="Pitluck S."/>
            <person name="Peters L."/>
            <person name="Mikhailova N."/>
            <person name="Gu W."/>
            <person name="Kyrpides N."/>
            <person name="Mavromatis K."/>
            <person name="Ivanova N."/>
            <person name="Brettin T."/>
            <person name="Detter J.C."/>
            <person name="Han C."/>
            <person name="Larimer F."/>
            <person name="Land M."/>
            <person name="Hauser L."/>
            <person name="Markowitz V."/>
            <person name="Cheng J.-F."/>
            <person name="Hugenholtz P."/>
            <person name="Woyke T."/>
            <person name="Wu D."/>
            <person name="Tindall B."/>
            <person name="Pomrenke H."/>
            <person name="Brambilla E."/>
            <person name="Klenk H.-P."/>
            <person name="Eisen J.A."/>
        </authorList>
    </citation>
    <scope>NUCLEOTIDE SEQUENCE [LARGE SCALE GENOMIC DNA]</scope>
    <source>
        <strain evidence="2">ATCC 35273 / DSM 5150 / MD-1</strain>
    </source>
</reference>
<evidence type="ECO:0000313" key="2">
    <source>
        <dbReference type="Proteomes" id="UP000010880"/>
    </source>
</evidence>
<dbReference type="RefSeq" id="WP_015327320.1">
    <property type="nucleotide sequence ID" value="NC_019978.1"/>
</dbReference>
<dbReference type="KEGG" id="hhl:Halha_1666"/>
<dbReference type="STRING" id="748449.Halha_1666"/>
<sequence>MRIKVNTERIEIFSGAQVKDVIKKYSPTDYKDVVKGEKVVFDQDNNQLSLTGELSSLERIEIKSRA</sequence>
<name>L0KB46_HALHC</name>
<keyword evidence="2" id="KW-1185">Reference proteome</keyword>
<dbReference type="EMBL" id="CP003359">
    <property type="protein sequence ID" value="AGB41604.1"/>
    <property type="molecule type" value="Genomic_DNA"/>
</dbReference>
<dbReference type="Proteomes" id="UP000010880">
    <property type="component" value="Chromosome"/>
</dbReference>
<dbReference type="AlphaFoldDB" id="L0KB46"/>